<dbReference type="EMBL" id="MT144109">
    <property type="protein sequence ID" value="QJA48912.1"/>
    <property type="molecule type" value="Genomic_DNA"/>
</dbReference>
<dbReference type="EMBL" id="MT141564">
    <property type="protein sequence ID" value="QJA66990.1"/>
    <property type="molecule type" value="Genomic_DNA"/>
</dbReference>
<accession>A0A6H1ZN64</accession>
<dbReference type="AlphaFoldDB" id="A0A6H1ZN64"/>
<dbReference type="EMBL" id="MT142530">
    <property type="protein sequence ID" value="QJA84502.1"/>
    <property type="molecule type" value="Genomic_DNA"/>
</dbReference>
<reference evidence="1" key="1">
    <citation type="submission" date="2020-03" db="EMBL/GenBank/DDBJ databases">
        <title>The deep terrestrial virosphere.</title>
        <authorList>
            <person name="Holmfeldt K."/>
            <person name="Nilsson E."/>
            <person name="Simone D."/>
            <person name="Lopez-Fernandez M."/>
            <person name="Wu X."/>
            <person name="de Brujin I."/>
            <person name="Lundin D."/>
            <person name="Andersson A."/>
            <person name="Bertilsson S."/>
            <person name="Dopson M."/>
        </authorList>
    </citation>
    <scope>NUCLEOTIDE SEQUENCE</scope>
    <source>
        <strain evidence="3">MM415A00187</strain>
        <strain evidence="2">MM415B00313</strain>
        <strain evidence="1">TM448A01192</strain>
    </source>
</reference>
<proteinExistence type="predicted"/>
<evidence type="ECO:0000313" key="3">
    <source>
        <dbReference type="EMBL" id="QJA84502.1"/>
    </source>
</evidence>
<name>A0A6H1ZN64_9ZZZZ</name>
<evidence type="ECO:0000313" key="1">
    <source>
        <dbReference type="EMBL" id="QJA48912.1"/>
    </source>
</evidence>
<evidence type="ECO:0000313" key="2">
    <source>
        <dbReference type="EMBL" id="QJA66990.1"/>
    </source>
</evidence>
<gene>
    <name evidence="3" type="ORF">MM415A00187_0037</name>
    <name evidence="2" type="ORF">MM415B00313_0038</name>
    <name evidence="1" type="ORF">TM448A01192_0002</name>
</gene>
<protein>
    <submittedName>
        <fullName evidence="1">Uncharacterized protein</fullName>
    </submittedName>
</protein>
<organism evidence="1">
    <name type="scientific">viral metagenome</name>
    <dbReference type="NCBI Taxonomy" id="1070528"/>
    <lineage>
        <taxon>unclassified sequences</taxon>
        <taxon>metagenomes</taxon>
        <taxon>organismal metagenomes</taxon>
    </lineage>
</organism>
<sequence length="112" mass="12790">MKLRNFTPHEINLYDETGTQIIETFPSEGNIRMEEKIVDEYTVADGQYKVVTKKYVPAELPAMEDDTMIIVSLLVAQNCHQEDMLCPDTGINSVVRNDRGQIIGVRNFQKIN</sequence>